<name>A0A3M7T8R8_BRAPC</name>
<proteinExistence type="predicted"/>
<dbReference type="Proteomes" id="UP000276133">
    <property type="component" value="Unassembled WGS sequence"/>
</dbReference>
<gene>
    <name evidence="1" type="ORF">BpHYR1_010337</name>
</gene>
<dbReference type="AlphaFoldDB" id="A0A3M7T8R8"/>
<keyword evidence="2" id="KW-1185">Reference proteome</keyword>
<evidence type="ECO:0000313" key="2">
    <source>
        <dbReference type="Proteomes" id="UP000276133"/>
    </source>
</evidence>
<dbReference type="EMBL" id="REGN01000117">
    <property type="protein sequence ID" value="RNA44355.1"/>
    <property type="molecule type" value="Genomic_DNA"/>
</dbReference>
<accession>A0A3M7T8R8</accession>
<reference evidence="1 2" key="1">
    <citation type="journal article" date="2018" name="Sci. Rep.">
        <title>Genomic signatures of local adaptation to the degree of environmental predictability in rotifers.</title>
        <authorList>
            <person name="Franch-Gras L."/>
            <person name="Hahn C."/>
            <person name="Garcia-Roger E.M."/>
            <person name="Carmona M.J."/>
            <person name="Serra M."/>
            <person name="Gomez A."/>
        </authorList>
    </citation>
    <scope>NUCLEOTIDE SEQUENCE [LARGE SCALE GENOMIC DNA]</scope>
    <source>
        <strain evidence="1">HYR1</strain>
    </source>
</reference>
<protein>
    <submittedName>
        <fullName evidence="1">Uncharacterized protein</fullName>
    </submittedName>
</protein>
<comment type="caution">
    <text evidence="1">The sequence shown here is derived from an EMBL/GenBank/DDBJ whole genome shotgun (WGS) entry which is preliminary data.</text>
</comment>
<sequence>MNIEKLFSVIEEQNFSKLTKLSSKALQMKNYDILPAGNDITGMLFEVLYGFEKNLLQSNILHVAEMSESNHSESRFIYY</sequence>
<organism evidence="1 2">
    <name type="scientific">Brachionus plicatilis</name>
    <name type="common">Marine rotifer</name>
    <name type="synonym">Brachionus muelleri</name>
    <dbReference type="NCBI Taxonomy" id="10195"/>
    <lineage>
        <taxon>Eukaryota</taxon>
        <taxon>Metazoa</taxon>
        <taxon>Spiralia</taxon>
        <taxon>Gnathifera</taxon>
        <taxon>Rotifera</taxon>
        <taxon>Eurotatoria</taxon>
        <taxon>Monogononta</taxon>
        <taxon>Pseudotrocha</taxon>
        <taxon>Ploima</taxon>
        <taxon>Brachionidae</taxon>
        <taxon>Brachionus</taxon>
    </lineage>
</organism>
<evidence type="ECO:0000313" key="1">
    <source>
        <dbReference type="EMBL" id="RNA44355.1"/>
    </source>
</evidence>